<evidence type="ECO:0000313" key="3">
    <source>
        <dbReference type="Proteomes" id="UP000290637"/>
    </source>
</evidence>
<dbReference type="RefSeq" id="WP_130189788.1">
    <property type="nucleotide sequence ID" value="NZ_CP035913.1"/>
</dbReference>
<proteinExistence type="predicted"/>
<feature type="domain" description="DAGKc" evidence="1">
    <location>
        <begin position="7"/>
        <end position="140"/>
    </location>
</feature>
<gene>
    <name evidence="2" type="ORF">EWM63_30020</name>
</gene>
<keyword evidence="3" id="KW-1185">Reference proteome</keyword>
<dbReference type="Gene3D" id="3.40.50.10330">
    <property type="entry name" value="Probable inorganic polyphosphate/atp-NAD kinase, domain 1"/>
    <property type="match status" value="1"/>
</dbReference>
<dbReference type="KEGG" id="plue:EWM63_30020"/>
<protein>
    <submittedName>
        <fullName evidence="2">Diacylglycerol kinase</fullName>
    </submittedName>
</protein>
<dbReference type="Proteomes" id="UP000290637">
    <property type="component" value="Chromosome"/>
</dbReference>
<dbReference type="EMBL" id="CP035913">
    <property type="protein sequence ID" value="QBE66681.1"/>
    <property type="molecule type" value="Genomic_DNA"/>
</dbReference>
<evidence type="ECO:0000313" key="2">
    <source>
        <dbReference type="EMBL" id="QBE66681.1"/>
    </source>
</evidence>
<reference evidence="2 3" key="1">
    <citation type="submission" date="2019-02" db="EMBL/GenBank/DDBJ databases">
        <title>Draft Genome Sequences of Six Type Strains of the Genus Massilia.</title>
        <authorList>
            <person name="Miess H."/>
            <person name="Frediansyhah A."/>
            <person name="Gross H."/>
        </authorList>
    </citation>
    <scope>NUCLEOTIDE SEQUENCE [LARGE SCALE GENOMIC DNA]</scope>
    <source>
        <strain evidence="2 3">DSM 17473</strain>
    </source>
</reference>
<dbReference type="SUPFAM" id="SSF111331">
    <property type="entry name" value="NAD kinase/diacylglycerol kinase-like"/>
    <property type="match status" value="1"/>
</dbReference>
<sequence length="319" mass="34154">MTETTISPDAPLYIVLNAGSGAAEKDERRAAIEEVLTAAGRRFHLHLVEDGGELDDAAIAHAGKACANGGILVAAGGDGTINAVARQAVQHGCPFAALPQGTFNYFGRTHGISEDLTEAVQGMLAATVRHVQIGSVNGRIFLVNASIGLYPKLLEERESDKKQYGRSRVVAFLSALKTIFLPHRRLRLTLEAEDRTLQLRTHTLFVGNNRLQMEQVGLTDQAPDVADGELAAVAPKPAGKLGMLGIVLNGALGRLGDTGDVVTFGFRRMTVRTPFYGRRRIKAAVDGEVLTLSTPLHFEALDGRLRLLVPPSSPPETLP</sequence>
<organism evidence="2 3">
    <name type="scientific">Pseudoduganella lutea</name>
    <dbReference type="NCBI Taxonomy" id="321985"/>
    <lineage>
        <taxon>Bacteria</taxon>
        <taxon>Pseudomonadati</taxon>
        <taxon>Pseudomonadota</taxon>
        <taxon>Betaproteobacteria</taxon>
        <taxon>Burkholderiales</taxon>
        <taxon>Oxalobacteraceae</taxon>
        <taxon>Telluria group</taxon>
        <taxon>Pseudoduganella</taxon>
    </lineage>
</organism>
<keyword evidence="2" id="KW-0808">Transferase</keyword>
<name>A0A4P6L4Y5_9BURK</name>
<dbReference type="OrthoDB" id="142078at2"/>
<keyword evidence="2" id="KW-0418">Kinase</keyword>
<dbReference type="AlphaFoldDB" id="A0A4P6L4Y5"/>
<dbReference type="InterPro" id="IPR016064">
    <property type="entry name" value="NAD/diacylglycerol_kinase_sf"/>
</dbReference>
<accession>A0A4P6L4Y5</accession>
<dbReference type="Pfam" id="PF00781">
    <property type="entry name" value="DAGK_cat"/>
    <property type="match status" value="1"/>
</dbReference>
<dbReference type="Gene3D" id="2.60.200.40">
    <property type="match status" value="1"/>
</dbReference>
<dbReference type="InterPro" id="IPR001206">
    <property type="entry name" value="Diacylglycerol_kinase_cat_dom"/>
</dbReference>
<dbReference type="PROSITE" id="PS50146">
    <property type="entry name" value="DAGK"/>
    <property type="match status" value="1"/>
</dbReference>
<dbReference type="InterPro" id="IPR017438">
    <property type="entry name" value="ATP-NAD_kinase_N"/>
</dbReference>
<evidence type="ECO:0000259" key="1">
    <source>
        <dbReference type="PROSITE" id="PS50146"/>
    </source>
</evidence>
<dbReference type="GO" id="GO:0016301">
    <property type="term" value="F:kinase activity"/>
    <property type="evidence" value="ECO:0007669"/>
    <property type="project" value="UniProtKB-KW"/>
</dbReference>